<name>A0A382CFK9_9ZZZZ</name>
<gene>
    <name evidence="1" type="ORF">METZ01_LOCUS176997</name>
</gene>
<dbReference type="SUPFAM" id="SSF159888">
    <property type="entry name" value="YdhG-like"/>
    <property type="match status" value="1"/>
</dbReference>
<dbReference type="AlphaFoldDB" id="A0A382CFK9"/>
<evidence type="ECO:0000313" key="1">
    <source>
        <dbReference type="EMBL" id="SVB24143.1"/>
    </source>
</evidence>
<evidence type="ECO:0008006" key="2">
    <source>
        <dbReference type="Google" id="ProtNLM"/>
    </source>
</evidence>
<organism evidence="1">
    <name type="scientific">marine metagenome</name>
    <dbReference type="NCBI Taxonomy" id="408172"/>
    <lineage>
        <taxon>unclassified sequences</taxon>
        <taxon>metagenomes</taxon>
        <taxon>ecological metagenomes</taxon>
    </lineage>
</organism>
<dbReference type="EMBL" id="UINC01033995">
    <property type="protein sequence ID" value="SVB24143.1"/>
    <property type="molecule type" value="Genomic_DNA"/>
</dbReference>
<protein>
    <recommendedName>
        <fullName evidence="2">DUF1801 domain-containing protein</fullName>
    </recommendedName>
</protein>
<sequence length="43" mass="5060">MQSPATTVDEYLAELPEDRREAIDMIRGVILKHLPKGYEQWMK</sequence>
<accession>A0A382CFK9</accession>
<proteinExistence type="predicted"/>
<reference evidence="1" key="1">
    <citation type="submission" date="2018-05" db="EMBL/GenBank/DDBJ databases">
        <authorList>
            <person name="Lanie J.A."/>
            <person name="Ng W.-L."/>
            <person name="Kazmierczak K.M."/>
            <person name="Andrzejewski T.M."/>
            <person name="Davidsen T.M."/>
            <person name="Wayne K.J."/>
            <person name="Tettelin H."/>
            <person name="Glass J.I."/>
            <person name="Rusch D."/>
            <person name="Podicherti R."/>
            <person name="Tsui H.-C.T."/>
            <person name="Winkler M.E."/>
        </authorList>
    </citation>
    <scope>NUCLEOTIDE SEQUENCE</scope>
</reference>